<dbReference type="RefSeq" id="WP_110899546.1">
    <property type="nucleotide sequence ID" value="NZ_CP054614.1"/>
</dbReference>
<accession>A0ABX6Q8P5</accession>
<reference evidence="1 2" key="1">
    <citation type="submission" date="2020-06" db="EMBL/GenBank/DDBJ databases">
        <title>Complete genome of Paenibacillus barcinonensis KACC11450.</title>
        <authorList>
            <person name="Kim M."/>
            <person name="Park Y.-J."/>
            <person name="Shin J.-H."/>
        </authorList>
    </citation>
    <scope>NUCLEOTIDE SEQUENCE [LARGE SCALE GENOMIC DNA]</scope>
    <source>
        <strain evidence="1 2">KACC11450</strain>
    </source>
</reference>
<dbReference type="Proteomes" id="UP000509327">
    <property type="component" value="Chromosome"/>
</dbReference>
<dbReference type="InterPro" id="IPR035900">
    <property type="entry name" value="Colicin_E_sf"/>
</dbReference>
<dbReference type="EMBL" id="CP054614">
    <property type="protein sequence ID" value="QKS58576.1"/>
    <property type="molecule type" value="Genomic_DNA"/>
</dbReference>
<keyword evidence="2" id="KW-1185">Reference proteome</keyword>
<organism evidence="1 2">
    <name type="scientific">Paenibacillus barcinonensis</name>
    <dbReference type="NCBI Taxonomy" id="198119"/>
    <lineage>
        <taxon>Bacteria</taxon>
        <taxon>Bacillati</taxon>
        <taxon>Bacillota</taxon>
        <taxon>Bacilli</taxon>
        <taxon>Bacillales</taxon>
        <taxon>Paenibacillaceae</taxon>
        <taxon>Paenibacillus</taxon>
    </lineage>
</organism>
<evidence type="ECO:0000313" key="2">
    <source>
        <dbReference type="Proteomes" id="UP000509327"/>
    </source>
</evidence>
<evidence type="ECO:0000313" key="1">
    <source>
        <dbReference type="EMBL" id="QKS58576.1"/>
    </source>
</evidence>
<dbReference type="Gene3D" id="1.10.1200.20">
    <property type="entry name" value="Colicin E immunity protein"/>
    <property type="match status" value="1"/>
</dbReference>
<proteinExistence type="predicted"/>
<name>A0ABX6Q8P5_PAEBA</name>
<sequence>MMMSNHEHLVMLVRKIMNAEGTEQELHDMLTEVQQALPYAEVSNLIFWDERELTAEQIVEEALQARPIQLPPQP</sequence>
<gene>
    <name evidence="1" type="ORF">HUB98_21645</name>
</gene>
<protein>
    <submittedName>
        <fullName evidence="1">Bacteriocin immunity protein</fullName>
    </submittedName>
</protein>